<dbReference type="Pfam" id="PF20150">
    <property type="entry name" value="2EXR"/>
    <property type="match status" value="1"/>
</dbReference>
<name>A0A166PAD7_9PEZI</name>
<evidence type="ECO:0000259" key="1">
    <source>
        <dbReference type="Pfam" id="PF20150"/>
    </source>
</evidence>
<dbReference type="InterPro" id="IPR045518">
    <property type="entry name" value="2EXR"/>
</dbReference>
<evidence type="ECO:0000313" key="2">
    <source>
        <dbReference type="EMBL" id="KZL66554.1"/>
    </source>
</evidence>
<comment type="caution">
    <text evidence="2">The sequence shown here is derived from an EMBL/GenBank/DDBJ whole genome shotgun (WGS) entry which is preliminary data.</text>
</comment>
<reference evidence="2 3" key="1">
    <citation type="submission" date="2015-06" db="EMBL/GenBank/DDBJ databases">
        <title>Survival trade-offs in plant roots during colonization by closely related pathogenic and mutualistic fungi.</title>
        <authorList>
            <person name="Hacquard S."/>
            <person name="Kracher B."/>
            <person name="Hiruma K."/>
            <person name="Weinman A."/>
            <person name="Muench P."/>
            <person name="Garrido Oter R."/>
            <person name="Ver Loren van Themaat E."/>
            <person name="Dallerey J.-F."/>
            <person name="Damm U."/>
            <person name="Henrissat B."/>
            <person name="Lespinet O."/>
            <person name="Thon M."/>
            <person name="Kemen E."/>
            <person name="McHardy A.C."/>
            <person name="Schulze-Lefert P."/>
            <person name="O'Connell R.J."/>
        </authorList>
    </citation>
    <scope>NUCLEOTIDE SEQUENCE [LARGE SCALE GENOMIC DNA]</scope>
    <source>
        <strain evidence="2 3">0861</strain>
    </source>
</reference>
<keyword evidence="3" id="KW-1185">Reference proteome</keyword>
<organism evidence="2 3">
    <name type="scientific">Colletotrichum tofieldiae</name>
    <dbReference type="NCBI Taxonomy" id="708197"/>
    <lineage>
        <taxon>Eukaryota</taxon>
        <taxon>Fungi</taxon>
        <taxon>Dikarya</taxon>
        <taxon>Ascomycota</taxon>
        <taxon>Pezizomycotina</taxon>
        <taxon>Sordariomycetes</taxon>
        <taxon>Hypocreomycetidae</taxon>
        <taxon>Glomerellales</taxon>
        <taxon>Glomerellaceae</taxon>
        <taxon>Colletotrichum</taxon>
        <taxon>Colletotrichum spaethianum species complex</taxon>
    </lineage>
</organism>
<proteinExistence type="predicted"/>
<evidence type="ECO:0000313" key="3">
    <source>
        <dbReference type="Proteomes" id="UP000076552"/>
    </source>
</evidence>
<accession>A0A166PAD7</accession>
<dbReference type="EMBL" id="LFIV01000172">
    <property type="protein sequence ID" value="KZL66554.1"/>
    <property type="molecule type" value="Genomic_DNA"/>
</dbReference>
<dbReference type="Proteomes" id="UP000076552">
    <property type="component" value="Unassembled WGS sequence"/>
</dbReference>
<feature type="domain" description="2EXR" evidence="1">
    <location>
        <begin position="6"/>
        <end position="117"/>
    </location>
</feature>
<sequence length="342" mass="38514">MPSSSFTNFPELPAELRLKVWGEATARPSMHIFDVCFPSWRGGDRSKRAFQATDGTMSQSSHARWTKYSECVFLDSLEVGPAELARQTSVARHAFDPSVYRFRRTMRLACPEASAAVWRRMRGKSVNTVYLPGRNERIQYDNDEDVLFLRFRDGGAITDLSHGALFGEFEASGMNGLTDILEGPWSTEMAETLRDAQCIALDVAETWDPSAIGTVLFEEVAQLQARGGLYRELQNRDIDNAMVRTPDIIYGVGKTYREVFDLEGLGWSHEHPNYVFARGVDEVIRSQQADTDKQGFEGVRVLLVEDEQVEGLDTTTLMDCKLDGASERFAGEVMNLSLRWRA</sequence>
<protein>
    <submittedName>
        <fullName evidence="2">Multicopper oxidase</fullName>
    </submittedName>
</protein>
<gene>
    <name evidence="2" type="ORF">CT0861_06600</name>
</gene>
<dbReference type="AlphaFoldDB" id="A0A166PAD7"/>